<dbReference type="Proteomes" id="UP000197138">
    <property type="component" value="Unassembled WGS sequence"/>
</dbReference>
<sequence length="189" mass="21533">MPRQVFDVQAYSSRAACSMKLGEFSEAMKDAEKCIELEPKSSTGYRRKGDLLFHMEEYNLATETYLQGLHYDPSDLQLSDSLIKCVKRLKAADSMEELEERRTTIVISRDGKQYPFEVSLRGYNQNDDVGELVEALNITHKSIARSFIIDVERSTVIYERCGIARSFVIAVELVVSMFVEVNRKTKAIA</sequence>
<dbReference type="AlphaFoldDB" id="A0A218XVC9"/>
<dbReference type="PANTHER" id="PTHR22904">
    <property type="entry name" value="TPR REPEAT CONTAINING PROTEIN"/>
    <property type="match status" value="1"/>
</dbReference>
<keyword evidence="2 3" id="KW-0802">TPR repeat</keyword>
<evidence type="ECO:0000256" key="3">
    <source>
        <dbReference type="PROSITE-ProRule" id="PRU00339"/>
    </source>
</evidence>
<keyword evidence="1" id="KW-0677">Repeat</keyword>
<dbReference type="Pfam" id="PF13181">
    <property type="entry name" value="TPR_8"/>
    <property type="match status" value="1"/>
</dbReference>
<accession>A0A218XVC9</accession>
<dbReference type="InterPro" id="IPR019734">
    <property type="entry name" value="TPR_rpt"/>
</dbReference>
<dbReference type="SMART" id="SM00028">
    <property type="entry name" value="TPR"/>
    <property type="match status" value="2"/>
</dbReference>
<dbReference type="PANTHER" id="PTHR22904:SF523">
    <property type="entry name" value="STRESS-INDUCED-PHOSPHOPROTEIN 1"/>
    <property type="match status" value="1"/>
</dbReference>
<gene>
    <name evidence="4" type="ORF">CDL15_Pgr003873</name>
</gene>
<organism evidence="4 5">
    <name type="scientific">Punica granatum</name>
    <name type="common">Pomegranate</name>
    <dbReference type="NCBI Taxonomy" id="22663"/>
    <lineage>
        <taxon>Eukaryota</taxon>
        <taxon>Viridiplantae</taxon>
        <taxon>Streptophyta</taxon>
        <taxon>Embryophyta</taxon>
        <taxon>Tracheophyta</taxon>
        <taxon>Spermatophyta</taxon>
        <taxon>Magnoliopsida</taxon>
        <taxon>eudicotyledons</taxon>
        <taxon>Gunneridae</taxon>
        <taxon>Pentapetalae</taxon>
        <taxon>rosids</taxon>
        <taxon>malvids</taxon>
        <taxon>Myrtales</taxon>
        <taxon>Lythraceae</taxon>
        <taxon>Punica</taxon>
    </lineage>
</organism>
<dbReference type="Gene3D" id="1.25.40.10">
    <property type="entry name" value="Tetratricopeptide repeat domain"/>
    <property type="match status" value="1"/>
</dbReference>
<evidence type="ECO:0000256" key="1">
    <source>
        <dbReference type="ARBA" id="ARBA00022737"/>
    </source>
</evidence>
<dbReference type="SUPFAM" id="SSF48452">
    <property type="entry name" value="TPR-like"/>
    <property type="match status" value="1"/>
</dbReference>
<dbReference type="GO" id="GO:0051879">
    <property type="term" value="F:Hsp90 protein binding"/>
    <property type="evidence" value="ECO:0007669"/>
    <property type="project" value="TreeGrafter"/>
</dbReference>
<proteinExistence type="predicted"/>
<comment type="caution">
    <text evidence="4">The sequence shown here is derived from an EMBL/GenBank/DDBJ whole genome shotgun (WGS) entry which is preliminary data.</text>
</comment>
<evidence type="ECO:0000313" key="5">
    <source>
        <dbReference type="Proteomes" id="UP000197138"/>
    </source>
</evidence>
<dbReference type="EMBL" id="MTKT01000797">
    <property type="protein sequence ID" value="OWM88461.1"/>
    <property type="molecule type" value="Genomic_DNA"/>
</dbReference>
<evidence type="ECO:0000256" key="2">
    <source>
        <dbReference type="ARBA" id="ARBA00022803"/>
    </source>
</evidence>
<dbReference type="InterPro" id="IPR011990">
    <property type="entry name" value="TPR-like_helical_dom_sf"/>
</dbReference>
<protein>
    <submittedName>
        <fullName evidence="4">Uncharacterized protein</fullName>
    </submittedName>
</protein>
<name>A0A218XVC9_PUNGR</name>
<dbReference type="PROSITE" id="PS50005">
    <property type="entry name" value="TPR"/>
    <property type="match status" value="2"/>
</dbReference>
<feature type="repeat" description="TPR" evidence="3">
    <location>
        <begin position="42"/>
        <end position="75"/>
    </location>
</feature>
<reference evidence="5" key="1">
    <citation type="journal article" date="2017" name="Plant J.">
        <title>The pomegranate (Punica granatum L.) genome and the genomics of punicalagin biosynthesis.</title>
        <authorList>
            <person name="Qin G."/>
            <person name="Xu C."/>
            <person name="Ming R."/>
            <person name="Tang H."/>
            <person name="Guyot R."/>
            <person name="Kramer E.M."/>
            <person name="Hu Y."/>
            <person name="Yi X."/>
            <person name="Qi Y."/>
            <person name="Xu X."/>
            <person name="Gao Z."/>
            <person name="Pan H."/>
            <person name="Jian J."/>
            <person name="Tian Y."/>
            <person name="Yue Z."/>
            <person name="Xu Y."/>
        </authorList>
    </citation>
    <scope>NUCLEOTIDE SEQUENCE [LARGE SCALE GENOMIC DNA]</scope>
    <source>
        <strain evidence="5">cv. Dabenzi</strain>
    </source>
</reference>
<evidence type="ECO:0000313" key="4">
    <source>
        <dbReference type="EMBL" id="OWM88461.1"/>
    </source>
</evidence>
<feature type="repeat" description="TPR" evidence="3">
    <location>
        <begin position="8"/>
        <end position="41"/>
    </location>
</feature>